<protein>
    <submittedName>
        <fullName evidence="2">Glycosyltransferase family 2 protein</fullName>
    </submittedName>
</protein>
<organism evidence="2 3">
    <name type="scientific">Lacticaseibacillus yichunensis</name>
    <dbReference type="NCBI Taxonomy" id="2486015"/>
    <lineage>
        <taxon>Bacteria</taxon>
        <taxon>Bacillati</taxon>
        <taxon>Bacillota</taxon>
        <taxon>Bacilli</taxon>
        <taxon>Lactobacillales</taxon>
        <taxon>Lactobacillaceae</taxon>
        <taxon>Lacticaseibacillus</taxon>
    </lineage>
</organism>
<accession>A0ABW4CSN1</accession>
<reference evidence="3" key="1">
    <citation type="journal article" date="2019" name="Int. J. Syst. Evol. Microbiol.">
        <title>The Global Catalogue of Microorganisms (GCM) 10K type strain sequencing project: providing services to taxonomists for standard genome sequencing and annotation.</title>
        <authorList>
            <consortium name="The Broad Institute Genomics Platform"/>
            <consortium name="The Broad Institute Genome Sequencing Center for Infectious Disease"/>
            <person name="Wu L."/>
            <person name="Ma J."/>
        </authorList>
    </citation>
    <scope>NUCLEOTIDE SEQUENCE [LARGE SCALE GENOMIC DNA]</scope>
    <source>
        <strain evidence="3">CCM 8947</strain>
    </source>
</reference>
<name>A0ABW4CSN1_9LACO</name>
<dbReference type="InterPro" id="IPR029044">
    <property type="entry name" value="Nucleotide-diphossugar_trans"/>
</dbReference>
<dbReference type="SUPFAM" id="SSF53448">
    <property type="entry name" value="Nucleotide-diphospho-sugar transferases"/>
    <property type="match status" value="1"/>
</dbReference>
<dbReference type="Gene3D" id="3.90.550.10">
    <property type="entry name" value="Spore Coat Polysaccharide Biosynthesis Protein SpsA, Chain A"/>
    <property type="match status" value="1"/>
</dbReference>
<comment type="caution">
    <text evidence="2">The sequence shown here is derived from an EMBL/GenBank/DDBJ whole genome shotgun (WGS) entry which is preliminary data.</text>
</comment>
<dbReference type="PANTHER" id="PTHR22916">
    <property type="entry name" value="GLYCOSYLTRANSFERASE"/>
    <property type="match status" value="1"/>
</dbReference>
<dbReference type="EMBL" id="JBHTOG010000038">
    <property type="protein sequence ID" value="MFD1432496.1"/>
    <property type="molecule type" value="Genomic_DNA"/>
</dbReference>
<dbReference type="CDD" id="cd00761">
    <property type="entry name" value="Glyco_tranf_GTA_type"/>
    <property type="match status" value="1"/>
</dbReference>
<feature type="domain" description="Glycosyltransferase 2-like" evidence="1">
    <location>
        <begin position="4"/>
        <end position="160"/>
    </location>
</feature>
<proteinExistence type="predicted"/>
<dbReference type="RefSeq" id="WP_125696651.1">
    <property type="nucleotide sequence ID" value="NZ_JBHTOG010000038.1"/>
</dbReference>
<sequence>MQLTIVIPTFQLGSYLRGMLDDLTHQTQDFELWLVDDGSTDGTGETVVDFVRGVPQFHAAVFPSHRGVSAARNYGLDRATGEAVAFLDGDDLIAPNFVEVLAGGFSAPDVVASSVGYNWYSRRGAGNRAMMLDQRAMFEQVSHHGTEVGGYVWNKAFRRSAIEAANLRFDESLTLAEDYLFTAEFVAKTPGRYAYQPAALYTKRNRPGSTIHTASRADRRGEDAVFAKMRALGAHLK</sequence>
<evidence type="ECO:0000313" key="2">
    <source>
        <dbReference type="EMBL" id="MFD1432496.1"/>
    </source>
</evidence>
<dbReference type="Proteomes" id="UP001597192">
    <property type="component" value="Unassembled WGS sequence"/>
</dbReference>
<evidence type="ECO:0000259" key="1">
    <source>
        <dbReference type="Pfam" id="PF00535"/>
    </source>
</evidence>
<gene>
    <name evidence="2" type="ORF">ACFQ47_07340</name>
</gene>
<dbReference type="InterPro" id="IPR001173">
    <property type="entry name" value="Glyco_trans_2-like"/>
</dbReference>
<dbReference type="Pfam" id="PF00535">
    <property type="entry name" value="Glycos_transf_2"/>
    <property type="match status" value="1"/>
</dbReference>
<evidence type="ECO:0000313" key="3">
    <source>
        <dbReference type="Proteomes" id="UP001597192"/>
    </source>
</evidence>
<keyword evidence="3" id="KW-1185">Reference proteome</keyword>